<evidence type="ECO:0000256" key="3">
    <source>
        <dbReference type="ARBA" id="ARBA00022729"/>
    </source>
</evidence>
<dbReference type="InterPro" id="IPR007110">
    <property type="entry name" value="Ig-like_dom"/>
</dbReference>
<evidence type="ECO:0000256" key="5">
    <source>
        <dbReference type="ARBA" id="ARBA00022889"/>
    </source>
</evidence>
<evidence type="ECO:0000256" key="10">
    <source>
        <dbReference type="ARBA" id="ARBA00023319"/>
    </source>
</evidence>
<dbReference type="PROSITE" id="PS50835">
    <property type="entry name" value="IG_LIKE"/>
    <property type="match status" value="2"/>
</dbReference>
<evidence type="ECO:0000256" key="12">
    <source>
        <dbReference type="SAM" id="MobiDB-lite"/>
    </source>
</evidence>
<dbReference type="InterPro" id="IPR036179">
    <property type="entry name" value="Ig-like_dom_sf"/>
</dbReference>
<dbReference type="GO" id="GO:0031348">
    <property type="term" value="P:negative regulation of defense response"/>
    <property type="evidence" value="ECO:0007669"/>
    <property type="project" value="UniProtKB-ARBA"/>
</dbReference>
<protein>
    <submittedName>
        <fullName evidence="16">Sialic acid-binding Ig-like lectin 7 isoform X2</fullName>
    </submittedName>
</protein>
<feature type="domain" description="Ig-like" evidence="14">
    <location>
        <begin position="328"/>
        <end position="410"/>
    </location>
</feature>
<dbReference type="InterPro" id="IPR013783">
    <property type="entry name" value="Ig-like_fold"/>
</dbReference>
<dbReference type="Proteomes" id="UP000694906">
    <property type="component" value="Unplaced"/>
</dbReference>
<keyword evidence="3" id="KW-0732">Signal</keyword>
<dbReference type="PANTHER" id="PTHR12035">
    <property type="entry name" value="SIALIC ACID BINDING IMMUNOGLOBULIN-LIKE LECTIN"/>
    <property type="match status" value="1"/>
</dbReference>
<dbReference type="GO" id="GO:0007155">
    <property type="term" value="P:cell adhesion"/>
    <property type="evidence" value="ECO:0007669"/>
    <property type="project" value="UniProtKB-KW"/>
</dbReference>
<keyword evidence="15" id="KW-1185">Reference proteome</keyword>
<evidence type="ECO:0000256" key="2">
    <source>
        <dbReference type="ARBA" id="ARBA00022692"/>
    </source>
</evidence>
<dbReference type="RefSeq" id="XP_021101573.1">
    <property type="nucleotide sequence ID" value="XM_021245914.1"/>
</dbReference>
<evidence type="ECO:0000256" key="1">
    <source>
        <dbReference type="ARBA" id="ARBA00004479"/>
    </source>
</evidence>
<dbReference type="GeneID" id="101713445"/>
<keyword evidence="6 13" id="KW-1133">Transmembrane helix</keyword>
<proteinExistence type="inferred from homology"/>
<keyword evidence="5" id="KW-0130">Cell adhesion</keyword>
<dbReference type="InterPro" id="IPR003599">
    <property type="entry name" value="Ig_sub"/>
</dbReference>
<dbReference type="Gene3D" id="2.60.40.10">
    <property type="entry name" value="Immunoglobulins"/>
    <property type="match status" value="3"/>
</dbReference>
<evidence type="ECO:0000313" key="15">
    <source>
        <dbReference type="Proteomes" id="UP000694906"/>
    </source>
</evidence>
<keyword evidence="7 13" id="KW-0472">Membrane</keyword>
<organism evidence="15 16">
    <name type="scientific">Heterocephalus glaber</name>
    <name type="common">Naked mole rat</name>
    <dbReference type="NCBI Taxonomy" id="10181"/>
    <lineage>
        <taxon>Eukaryota</taxon>
        <taxon>Metazoa</taxon>
        <taxon>Chordata</taxon>
        <taxon>Craniata</taxon>
        <taxon>Vertebrata</taxon>
        <taxon>Euteleostomi</taxon>
        <taxon>Mammalia</taxon>
        <taxon>Eutheria</taxon>
        <taxon>Euarchontoglires</taxon>
        <taxon>Glires</taxon>
        <taxon>Rodentia</taxon>
        <taxon>Hystricomorpha</taxon>
        <taxon>Bathyergidae</taxon>
        <taxon>Heterocephalus</taxon>
    </lineage>
</organism>
<dbReference type="SUPFAM" id="SSF48726">
    <property type="entry name" value="Immunoglobulin"/>
    <property type="match status" value="3"/>
</dbReference>
<gene>
    <name evidence="16" type="primary">LOC101713445</name>
</gene>
<keyword evidence="4" id="KW-0430">Lectin</keyword>
<evidence type="ECO:0000259" key="14">
    <source>
        <dbReference type="PROSITE" id="PS50835"/>
    </source>
</evidence>
<feature type="region of interest" description="Disordered" evidence="12">
    <location>
        <begin position="462"/>
        <end position="541"/>
    </location>
</feature>
<evidence type="ECO:0000256" key="6">
    <source>
        <dbReference type="ARBA" id="ARBA00022989"/>
    </source>
</evidence>
<keyword evidence="10" id="KW-0393">Immunoglobulin domain</keyword>
<dbReference type="GO" id="GO:0033691">
    <property type="term" value="F:sialic acid binding"/>
    <property type="evidence" value="ECO:0007669"/>
    <property type="project" value="TreeGrafter"/>
</dbReference>
<dbReference type="InterPro" id="IPR051036">
    <property type="entry name" value="SIGLEC"/>
</dbReference>
<keyword evidence="2 13" id="KW-0812">Transmembrane</keyword>
<dbReference type="SMART" id="SM00409">
    <property type="entry name" value="IG"/>
    <property type="match status" value="3"/>
</dbReference>
<dbReference type="AlphaFoldDB" id="A0AAX6RZ62"/>
<comment type="subcellular location">
    <subcellularLocation>
        <location evidence="1">Membrane</location>
        <topology evidence="1">Single-pass type I membrane protein</topology>
    </subcellularLocation>
</comment>
<feature type="domain" description="Ig-like" evidence="14">
    <location>
        <begin position="223"/>
        <end position="306"/>
    </location>
</feature>
<dbReference type="GO" id="GO:0030246">
    <property type="term" value="F:carbohydrate binding"/>
    <property type="evidence" value="ECO:0007669"/>
    <property type="project" value="UniProtKB-KW"/>
</dbReference>
<dbReference type="Pfam" id="PF07686">
    <property type="entry name" value="V-set"/>
    <property type="match status" value="1"/>
</dbReference>
<evidence type="ECO:0000256" key="13">
    <source>
        <dbReference type="SAM" id="Phobius"/>
    </source>
</evidence>
<evidence type="ECO:0000256" key="9">
    <source>
        <dbReference type="ARBA" id="ARBA00023180"/>
    </source>
</evidence>
<feature type="compositionally biased region" description="Polar residues" evidence="12">
    <location>
        <begin position="527"/>
        <end position="541"/>
    </location>
</feature>
<feature type="transmembrane region" description="Helical" evidence="13">
    <location>
        <begin position="422"/>
        <end position="451"/>
    </location>
</feature>
<name>A0AAX6RZ62_HETGA</name>
<evidence type="ECO:0000256" key="7">
    <source>
        <dbReference type="ARBA" id="ARBA00023136"/>
    </source>
</evidence>
<keyword evidence="9" id="KW-0325">Glycoprotein</keyword>
<reference evidence="16" key="1">
    <citation type="submission" date="2025-08" db="UniProtKB">
        <authorList>
            <consortium name="RefSeq"/>
        </authorList>
    </citation>
    <scope>IDENTIFICATION</scope>
</reference>
<sequence>MTTSLPQAACEPGSPLGPHYVLTLSMLTRTAPVPPLLSLPETDRPTWVLQLWVPQSRGWRRSRLPWVDPQLQIDMLLLLLLPVLLLLWVQEGVWGEAYSLKVQSPVTVQEGLCVHVPCEFTHPYEDQTELDAAHGYWFREKAGFTRQTVVVATNDPSQPVEKETKGRFHLTGDPRANNCSLDIRDAQKKDEGSFVFRMERGRKRYSYIAYPVSVRVTALTHTPGILIPGTLQPGRPSNLTCSVPWACERGTPPIFSWAGASVSHLDPAVTSSPVLTLTPRPQDHGTALSCQVTLPAASVTTRTTVQLNISYAPRNLTVTVAPGAGAAPTALANGSSLPVVEGQALRLLCAVDSHPRARLSWSWGNLTLCPSEPANPGVLELTPEHLRGEGEFTCRAQNALGSRHVSLSLSLQDKQGLPQRGWGVTGVTLGAFVGAGTTTLLFLSFCIILAISWSWRKKSAKPAASARDPDAASGSVSQGPLVESQPDDSSSHQPLPSVAALSSEEEEEIHYASLSFHGVKPRDPQEHQSITRLSGEWNNMI</sequence>
<evidence type="ECO:0000256" key="4">
    <source>
        <dbReference type="ARBA" id="ARBA00022734"/>
    </source>
</evidence>
<dbReference type="InterPro" id="IPR013106">
    <property type="entry name" value="Ig_V-set"/>
</dbReference>
<evidence type="ECO:0000256" key="11">
    <source>
        <dbReference type="ARBA" id="ARBA00038361"/>
    </source>
</evidence>
<comment type="similarity">
    <text evidence="11">Belongs to the immunoglobulin superfamily. SIGLEC (sialic acid binding Ig-like lectin) family.</text>
</comment>
<evidence type="ECO:0000256" key="8">
    <source>
        <dbReference type="ARBA" id="ARBA00023157"/>
    </source>
</evidence>
<dbReference type="PANTHER" id="PTHR12035:SF138">
    <property type="entry name" value="SIALIC ACID-BINDING IG-LIKE LECTIN 9"/>
    <property type="match status" value="1"/>
</dbReference>
<accession>A0AAX6RZ62</accession>
<dbReference type="GO" id="GO:0005886">
    <property type="term" value="C:plasma membrane"/>
    <property type="evidence" value="ECO:0007669"/>
    <property type="project" value="TreeGrafter"/>
</dbReference>
<evidence type="ECO:0000313" key="16">
    <source>
        <dbReference type="RefSeq" id="XP_021101573.1"/>
    </source>
</evidence>
<keyword evidence="8" id="KW-1015">Disulfide bond</keyword>
<dbReference type="FunFam" id="2.60.40.10:FF:000829">
    <property type="entry name" value="Sialic acid-binding Ig-like lectin 8"/>
    <property type="match status" value="1"/>
</dbReference>